<evidence type="ECO:0000259" key="2">
    <source>
        <dbReference type="PROSITE" id="PS50076"/>
    </source>
</evidence>
<dbReference type="OrthoDB" id="342454at2759"/>
<name>A0A9W9CKD0_9PLEO</name>
<evidence type="ECO:0000313" key="4">
    <source>
        <dbReference type="Proteomes" id="UP001140560"/>
    </source>
</evidence>
<feature type="region of interest" description="Disordered" evidence="1">
    <location>
        <begin position="143"/>
        <end position="213"/>
    </location>
</feature>
<dbReference type="PANTHER" id="PTHR46620">
    <property type="entry name" value="J DOMAIN-CONTAINING PROTEIN SPF31"/>
    <property type="match status" value="1"/>
</dbReference>
<dbReference type="InterPro" id="IPR036869">
    <property type="entry name" value="J_dom_sf"/>
</dbReference>
<dbReference type="PRINTS" id="PR00625">
    <property type="entry name" value="JDOMAIN"/>
</dbReference>
<comment type="caution">
    <text evidence="3">The sequence shown here is derived from an EMBL/GenBank/DDBJ whole genome shotgun (WGS) entry which is preliminary data.</text>
</comment>
<dbReference type="AlphaFoldDB" id="A0A9W9CKD0"/>
<dbReference type="EMBL" id="JAPEUY010000012">
    <property type="protein sequence ID" value="KAJ4367377.1"/>
    <property type="molecule type" value="Genomic_DNA"/>
</dbReference>
<feature type="compositionally biased region" description="Basic and acidic residues" evidence="1">
    <location>
        <begin position="147"/>
        <end position="182"/>
    </location>
</feature>
<dbReference type="PANTHER" id="PTHR46620:SF1">
    <property type="entry name" value="J DOMAIN-CONTAINING PROTEIN SPF31"/>
    <property type="match status" value="1"/>
</dbReference>
<feature type="domain" description="J" evidence="2">
    <location>
        <begin position="32"/>
        <end position="96"/>
    </location>
</feature>
<dbReference type="Proteomes" id="UP001140560">
    <property type="component" value="Unassembled WGS sequence"/>
</dbReference>
<gene>
    <name evidence="3" type="primary">spf31</name>
    <name evidence="3" type="ORF">N0V83_006959</name>
</gene>
<proteinExistence type="predicted"/>
<dbReference type="CDD" id="cd06257">
    <property type="entry name" value="DnaJ"/>
    <property type="match status" value="1"/>
</dbReference>
<dbReference type="InterPro" id="IPR001623">
    <property type="entry name" value="DnaJ_domain"/>
</dbReference>
<protein>
    <submittedName>
        <fullName evidence="3">DnaJ sub C member 8</fullName>
    </submittedName>
</protein>
<sequence length="213" mass="25054">MADNIDNELMEAGKELDKDAEIDRIRSVFSLNAYAVLDLQPGVPESDIKKAYRAKSLLIHPDKTKNELAPDAFDRLKKAQTVLLDEKLRAELDEYIADARMLVMRDKKLTADDEETRGDEFKKEWMEKVIWVIRDNELRKQRQMKAQMREEGRAQRKEDEEAKERKRKREHEDAWEKTRDVRINSWRDFQQGKKPEANGEGAKKKKKKVKALG</sequence>
<dbReference type="Gene3D" id="1.10.287.110">
    <property type="entry name" value="DnaJ domain"/>
    <property type="match status" value="1"/>
</dbReference>
<keyword evidence="4" id="KW-1185">Reference proteome</keyword>
<evidence type="ECO:0000256" key="1">
    <source>
        <dbReference type="SAM" id="MobiDB-lite"/>
    </source>
</evidence>
<dbReference type="SMART" id="SM00271">
    <property type="entry name" value="DnaJ"/>
    <property type="match status" value="1"/>
</dbReference>
<dbReference type="Pfam" id="PF00226">
    <property type="entry name" value="DnaJ"/>
    <property type="match status" value="1"/>
</dbReference>
<reference evidence="3" key="1">
    <citation type="submission" date="2022-10" db="EMBL/GenBank/DDBJ databases">
        <title>Tapping the CABI collections for fungal endophytes: first genome assemblies for Collariella, Neodidymelliopsis, Ascochyta clinopodiicola, Didymella pomorum, Didymosphaeria variabile, Neocosmospora piperis and Neocucurbitaria cava.</title>
        <authorList>
            <person name="Hill R."/>
        </authorList>
    </citation>
    <scope>NUCLEOTIDE SEQUENCE</scope>
    <source>
        <strain evidence="3">IMI 356814</strain>
    </source>
</reference>
<evidence type="ECO:0000313" key="3">
    <source>
        <dbReference type="EMBL" id="KAJ4367377.1"/>
    </source>
</evidence>
<organism evidence="3 4">
    <name type="scientific">Neocucurbitaria cava</name>
    <dbReference type="NCBI Taxonomy" id="798079"/>
    <lineage>
        <taxon>Eukaryota</taxon>
        <taxon>Fungi</taxon>
        <taxon>Dikarya</taxon>
        <taxon>Ascomycota</taxon>
        <taxon>Pezizomycotina</taxon>
        <taxon>Dothideomycetes</taxon>
        <taxon>Pleosporomycetidae</taxon>
        <taxon>Pleosporales</taxon>
        <taxon>Pleosporineae</taxon>
        <taxon>Cucurbitariaceae</taxon>
        <taxon>Neocucurbitaria</taxon>
    </lineage>
</organism>
<dbReference type="SUPFAM" id="SSF46565">
    <property type="entry name" value="Chaperone J-domain"/>
    <property type="match status" value="1"/>
</dbReference>
<accession>A0A9W9CKD0</accession>
<feature type="compositionally biased region" description="Basic residues" evidence="1">
    <location>
        <begin position="203"/>
        <end position="213"/>
    </location>
</feature>
<dbReference type="PROSITE" id="PS50076">
    <property type="entry name" value="DNAJ_2"/>
    <property type="match status" value="1"/>
</dbReference>